<dbReference type="InterPro" id="IPR025636">
    <property type="entry name" value="DUF4294"/>
</dbReference>
<evidence type="ECO:0000256" key="1">
    <source>
        <dbReference type="SAM" id="SignalP"/>
    </source>
</evidence>
<gene>
    <name evidence="2" type="ORF">A4R26_01215</name>
</gene>
<sequence length="213" mass="24496">MTAERKIFRFVVAVLALVAVSVSPATGQTAPDSIPLPQLGPNDTIPVPAVIHDHEYVPLETLEWTWVQVPYPKHLLKKKQAWTRLRNAVYVTYPYARRAGAIMNDINARIVHMNDSDKKKYIHSREKELKKQFAEPLSELSIYQGKVLMKLINRQTGNNCYNIIKEYKGGFTARAWQTVAFVFGSNLKQPYNANGDEREIEMIVQEVERMHRM</sequence>
<proteinExistence type="predicted"/>
<dbReference type="Pfam" id="PF14127">
    <property type="entry name" value="DUF4294"/>
    <property type="match status" value="1"/>
</dbReference>
<evidence type="ECO:0000313" key="3">
    <source>
        <dbReference type="Proteomes" id="UP000192276"/>
    </source>
</evidence>
<dbReference type="STRING" id="550983.A4R26_01215"/>
<dbReference type="OrthoDB" id="1491885at2"/>
<dbReference type="RefSeq" id="WP_081158854.1">
    <property type="nucleotide sequence ID" value="NZ_LWBP01000001.1"/>
</dbReference>
<protein>
    <recommendedName>
        <fullName evidence="4">DUF4294 domain-containing protein</fullName>
    </recommendedName>
</protein>
<feature type="chain" id="PRO_5010731625" description="DUF4294 domain-containing protein" evidence="1">
    <location>
        <begin position="28"/>
        <end position="213"/>
    </location>
</feature>
<keyword evidence="1" id="KW-0732">Signal</keyword>
<evidence type="ECO:0000313" key="2">
    <source>
        <dbReference type="EMBL" id="OQP68456.1"/>
    </source>
</evidence>
<dbReference type="AlphaFoldDB" id="A0A1V9GDF4"/>
<dbReference type="Proteomes" id="UP000192276">
    <property type="component" value="Unassembled WGS sequence"/>
</dbReference>
<keyword evidence="3" id="KW-1185">Reference proteome</keyword>
<comment type="caution">
    <text evidence="2">The sequence shown here is derived from an EMBL/GenBank/DDBJ whole genome shotgun (WGS) entry which is preliminary data.</text>
</comment>
<name>A0A1V9GDF4_9BACT</name>
<reference evidence="3" key="1">
    <citation type="submission" date="2016-04" db="EMBL/GenBank/DDBJ databases">
        <authorList>
            <person name="Chen L."/>
            <person name="Zhuang W."/>
            <person name="Wang G."/>
        </authorList>
    </citation>
    <scope>NUCLEOTIDE SEQUENCE [LARGE SCALE GENOMIC DNA]</scope>
    <source>
        <strain evidence="3">208</strain>
    </source>
</reference>
<organism evidence="2 3">
    <name type="scientific">Niastella populi</name>
    <dbReference type="NCBI Taxonomy" id="550983"/>
    <lineage>
        <taxon>Bacteria</taxon>
        <taxon>Pseudomonadati</taxon>
        <taxon>Bacteroidota</taxon>
        <taxon>Chitinophagia</taxon>
        <taxon>Chitinophagales</taxon>
        <taxon>Chitinophagaceae</taxon>
        <taxon>Niastella</taxon>
    </lineage>
</organism>
<evidence type="ECO:0008006" key="4">
    <source>
        <dbReference type="Google" id="ProtNLM"/>
    </source>
</evidence>
<feature type="signal peptide" evidence="1">
    <location>
        <begin position="1"/>
        <end position="27"/>
    </location>
</feature>
<accession>A0A1V9GDF4</accession>
<dbReference type="EMBL" id="LWBP01000001">
    <property type="protein sequence ID" value="OQP68456.1"/>
    <property type="molecule type" value="Genomic_DNA"/>
</dbReference>